<organism evidence="3 4">
    <name type="scientific">Cytophaga hutchinsonii (strain ATCC 33406 / DSM 1761 / CIP 103989 / NBRC 15051 / NCIMB 9469 / D465)</name>
    <dbReference type="NCBI Taxonomy" id="269798"/>
    <lineage>
        <taxon>Bacteria</taxon>
        <taxon>Pseudomonadati</taxon>
        <taxon>Bacteroidota</taxon>
        <taxon>Cytophagia</taxon>
        <taxon>Cytophagales</taxon>
        <taxon>Cytophagaceae</taxon>
        <taxon>Cytophaga</taxon>
    </lineage>
</organism>
<dbReference type="SUPFAM" id="SSF52833">
    <property type="entry name" value="Thioredoxin-like"/>
    <property type="match status" value="1"/>
</dbReference>
<evidence type="ECO:0008006" key="5">
    <source>
        <dbReference type="Google" id="ProtNLM"/>
    </source>
</evidence>
<dbReference type="InterPro" id="IPR036249">
    <property type="entry name" value="Thioredoxin-like_sf"/>
</dbReference>
<dbReference type="NCBIfam" id="TIGR01617">
    <property type="entry name" value="arsC_related"/>
    <property type="match status" value="1"/>
</dbReference>
<dbReference type="Proteomes" id="UP000001822">
    <property type="component" value="Chromosome"/>
</dbReference>
<evidence type="ECO:0000313" key="4">
    <source>
        <dbReference type="Proteomes" id="UP000001822"/>
    </source>
</evidence>
<proteinExistence type="inferred from homology"/>
<dbReference type="PANTHER" id="PTHR30041:SF8">
    <property type="entry name" value="PROTEIN YFFB"/>
    <property type="match status" value="1"/>
</dbReference>
<dbReference type="PANTHER" id="PTHR30041">
    <property type="entry name" value="ARSENATE REDUCTASE"/>
    <property type="match status" value="1"/>
</dbReference>
<comment type="similarity">
    <text evidence="1 2">Belongs to the ArsC family.</text>
</comment>
<name>A0A6N4SWA1_CYTH3</name>
<dbReference type="RefSeq" id="WP_011586934.1">
    <property type="nucleotide sequence ID" value="NC_008255.1"/>
</dbReference>
<dbReference type="EMBL" id="CP000383">
    <property type="protein sequence ID" value="ABG60827.1"/>
    <property type="molecule type" value="Genomic_DNA"/>
</dbReference>
<sequence>MPNITLFGIKNCDTMQKAFHWLDSKHIAYTFHDFKKGNLTQEDVSFWLKDLTIEEVINKKGTTWKKLSEDEKNAVSNENAAIELILKNPSLVKRPLVQMGKKHVVGFNPEQWDILFS</sequence>
<dbReference type="InterPro" id="IPR006504">
    <property type="entry name" value="Tscrpt_reg_Spx/MgsR"/>
</dbReference>
<dbReference type="InterPro" id="IPR006660">
    <property type="entry name" value="Arsenate_reductase-like"/>
</dbReference>
<protein>
    <recommendedName>
        <fullName evidence="5">Arsenate reductase</fullName>
    </recommendedName>
</protein>
<keyword evidence="4" id="KW-1185">Reference proteome</keyword>
<accession>A0A6N4SWA1</accession>
<dbReference type="AlphaFoldDB" id="A0A6N4SWA1"/>
<dbReference type="PROSITE" id="PS51353">
    <property type="entry name" value="ARSC"/>
    <property type="match status" value="1"/>
</dbReference>
<dbReference type="OrthoDB" id="9794155at2"/>
<gene>
    <name evidence="3" type="ordered locus">CHU_3594</name>
</gene>
<evidence type="ECO:0000256" key="2">
    <source>
        <dbReference type="PROSITE-ProRule" id="PRU01282"/>
    </source>
</evidence>
<reference evidence="3 4" key="1">
    <citation type="journal article" date="2007" name="Appl. Environ. Microbiol.">
        <title>Genome sequence of the cellulolytic gliding bacterium Cytophaga hutchinsonii.</title>
        <authorList>
            <person name="Xie G."/>
            <person name="Bruce D.C."/>
            <person name="Challacombe J.F."/>
            <person name="Chertkov O."/>
            <person name="Detter J.C."/>
            <person name="Gilna P."/>
            <person name="Han C.S."/>
            <person name="Lucas S."/>
            <person name="Misra M."/>
            <person name="Myers G.L."/>
            <person name="Richardson P."/>
            <person name="Tapia R."/>
            <person name="Thayer N."/>
            <person name="Thompson L.S."/>
            <person name="Brettin T.S."/>
            <person name="Henrissat B."/>
            <person name="Wilson D.B."/>
            <person name="McBride M.J."/>
        </authorList>
    </citation>
    <scope>NUCLEOTIDE SEQUENCE [LARGE SCALE GENOMIC DNA]</scope>
    <source>
        <strain evidence="4">ATCC 33406 / DSM 1761 / CIP 103989 / NBRC 15051 / NCIMB 9469 / D465</strain>
    </source>
</reference>
<dbReference type="Gene3D" id="3.40.30.10">
    <property type="entry name" value="Glutaredoxin"/>
    <property type="match status" value="1"/>
</dbReference>
<dbReference type="Pfam" id="PF03960">
    <property type="entry name" value="ArsC"/>
    <property type="match status" value="1"/>
</dbReference>
<dbReference type="KEGG" id="chu:CHU_3594"/>
<evidence type="ECO:0000313" key="3">
    <source>
        <dbReference type="EMBL" id="ABG60827.1"/>
    </source>
</evidence>
<evidence type="ECO:0000256" key="1">
    <source>
        <dbReference type="ARBA" id="ARBA00007198"/>
    </source>
</evidence>